<dbReference type="GO" id="GO:0007165">
    <property type="term" value="P:signal transduction"/>
    <property type="evidence" value="ECO:0007669"/>
    <property type="project" value="UniProtKB-KW"/>
</dbReference>
<dbReference type="Gene3D" id="6.10.340.10">
    <property type="match status" value="1"/>
</dbReference>
<feature type="transmembrane region" description="Helical" evidence="7">
    <location>
        <begin position="175"/>
        <end position="196"/>
    </location>
</feature>
<evidence type="ECO:0000256" key="4">
    <source>
        <dbReference type="PROSITE-ProRule" id="PRU00284"/>
    </source>
</evidence>
<comment type="similarity">
    <text evidence="3">Belongs to the methyl-accepting chemotaxis (MCP) protein family.</text>
</comment>
<keyword evidence="7" id="KW-0472">Membrane</keyword>
<feature type="coiled-coil region" evidence="5">
    <location>
        <begin position="232"/>
        <end position="259"/>
    </location>
</feature>
<dbReference type="PANTHER" id="PTHR43531:SF11">
    <property type="entry name" value="METHYL-ACCEPTING CHEMOTAXIS PROTEIN 3"/>
    <property type="match status" value="1"/>
</dbReference>
<evidence type="ECO:0000313" key="11">
    <source>
        <dbReference type="Proteomes" id="UP000237718"/>
    </source>
</evidence>
<evidence type="ECO:0000256" key="5">
    <source>
        <dbReference type="SAM" id="Coils"/>
    </source>
</evidence>
<dbReference type="SUPFAM" id="SSF58104">
    <property type="entry name" value="Methyl-accepting chemotaxis protein (MCP) signaling domain"/>
    <property type="match status" value="1"/>
</dbReference>
<proteinExistence type="inferred from homology"/>
<evidence type="ECO:0000256" key="3">
    <source>
        <dbReference type="ARBA" id="ARBA00029447"/>
    </source>
</evidence>
<dbReference type="GO" id="GO:0016020">
    <property type="term" value="C:membrane"/>
    <property type="evidence" value="ECO:0007669"/>
    <property type="project" value="UniProtKB-SubCell"/>
</dbReference>
<keyword evidence="5" id="KW-0175">Coiled coil</keyword>
<dbReference type="PROSITE" id="PS50885">
    <property type="entry name" value="HAMP"/>
    <property type="match status" value="2"/>
</dbReference>
<feature type="domain" description="HAMP" evidence="9">
    <location>
        <begin position="261"/>
        <end position="313"/>
    </location>
</feature>
<keyword evidence="2" id="KW-0145">Chemotaxis</keyword>
<dbReference type="Pfam" id="PF00015">
    <property type="entry name" value="MCPsignal"/>
    <property type="match status" value="1"/>
</dbReference>
<reference evidence="10 11" key="1">
    <citation type="submission" date="2018-03" db="EMBL/GenBank/DDBJ databases">
        <title>Genomic Encyclopedia of Archaeal and Bacterial Type Strains, Phase II (KMG-II): from individual species to whole genera.</title>
        <authorList>
            <person name="Goeker M."/>
        </authorList>
    </citation>
    <scope>NUCLEOTIDE SEQUENCE [LARGE SCALE GENOMIC DNA]</scope>
    <source>
        <strain evidence="10 11">DSM 25328</strain>
    </source>
</reference>
<comment type="caution">
    <text evidence="10">The sequence shown here is derived from an EMBL/GenBank/DDBJ whole genome shotgun (WGS) entry which is preliminary data.</text>
</comment>
<dbReference type="SMART" id="SM00304">
    <property type="entry name" value="HAMP"/>
    <property type="match status" value="3"/>
</dbReference>
<comment type="subcellular location">
    <subcellularLocation>
        <location evidence="1">Membrane</location>
    </subcellularLocation>
</comment>
<dbReference type="PRINTS" id="PR00260">
    <property type="entry name" value="CHEMTRNSDUCR"/>
</dbReference>
<dbReference type="GO" id="GO:0006935">
    <property type="term" value="P:chemotaxis"/>
    <property type="evidence" value="ECO:0007669"/>
    <property type="project" value="UniProtKB-KW"/>
</dbReference>
<organism evidence="10 11">
    <name type="scientific">Tritonibacter scottomollicae</name>
    <name type="common">Epibacterium scottomollicae</name>
    <dbReference type="NCBI Taxonomy" id="483013"/>
    <lineage>
        <taxon>Bacteria</taxon>
        <taxon>Pseudomonadati</taxon>
        <taxon>Pseudomonadota</taxon>
        <taxon>Alphaproteobacteria</taxon>
        <taxon>Rhodobacterales</taxon>
        <taxon>Paracoccaceae</taxon>
        <taxon>Tritonibacter</taxon>
    </lineage>
</organism>
<evidence type="ECO:0000259" key="9">
    <source>
        <dbReference type="PROSITE" id="PS50885"/>
    </source>
</evidence>
<dbReference type="InterPro" id="IPR004090">
    <property type="entry name" value="Chemotax_Me-accpt_rcpt"/>
</dbReference>
<dbReference type="InterPro" id="IPR051310">
    <property type="entry name" value="MCP_chemotaxis"/>
</dbReference>
<evidence type="ECO:0000259" key="8">
    <source>
        <dbReference type="PROSITE" id="PS50111"/>
    </source>
</evidence>
<dbReference type="Proteomes" id="UP000237718">
    <property type="component" value="Unassembled WGS sequence"/>
</dbReference>
<evidence type="ECO:0000256" key="1">
    <source>
        <dbReference type="ARBA" id="ARBA00004370"/>
    </source>
</evidence>
<dbReference type="PROSITE" id="PS50111">
    <property type="entry name" value="CHEMOTAXIS_TRANSDUC_2"/>
    <property type="match status" value="1"/>
</dbReference>
<evidence type="ECO:0000256" key="7">
    <source>
        <dbReference type="SAM" id="Phobius"/>
    </source>
</evidence>
<dbReference type="SMART" id="SM00283">
    <property type="entry name" value="MA"/>
    <property type="match status" value="1"/>
</dbReference>
<dbReference type="GO" id="GO:0004888">
    <property type="term" value="F:transmembrane signaling receptor activity"/>
    <property type="evidence" value="ECO:0007669"/>
    <property type="project" value="InterPro"/>
</dbReference>
<keyword evidence="4" id="KW-0807">Transducer</keyword>
<sequence>MAILKKKPPSIKGWSVFAKLSLLLAAATLVTATFITVANKLIIDQTVKAGVDTLGVNVTYSIASRSGGAIRFGDEEKLNADLAKVIEMSEGRSLHGIAVNTDGKVIASSGTANEEQIGALTALATAAAEVNAAETSNSGNMVAAPATTSKGAAVGAVAMLWSSAAAKADVLERQLIAYGVAGGIFLLMCLLSAIMLRRIVSRPLSDLGTSIVQIADGNYEQPGQYLSRADEIGRIARNVENLKRQLADAQELADERERSQEYQKQVVEVLSHALKQMSDGDLTHAISEAFTEEYETLRRNFNSTRATMVSIIDSVIESSERIRSSAEQISVSSGDLSQRTESQAATLEETAAAMEELNGSVRSAAEGARKVEGIMDETRSTAEQSGKVVTDAVDAMSNIEASSSKISKILTVIDDIAFQTNLLALNAGVEAARAGEAGRGFAVVASEVRALAQRSAGAAQEIKHLIVESTEQVGEGVRLVGRTGEELEKIIGRVSTISGHVSDIALGAEEQSTTLNEINTGVAQLDQVTQHNAAMVEETTAASQVLRNDAAQLARVVAVFKIDTKRQREDDFESDLNADTIAVVAQQDTNKAGESELPQDDASDAPMKSAVGWTDF</sequence>
<dbReference type="RefSeq" id="WP_106165656.1">
    <property type="nucleotide sequence ID" value="NZ_PVUF01000035.1"/>
</dbReference>
<dbReference type="Gene3D" id="1.10.287.950">
    <property type="entry name" value="Methyl-accepting chemotaxis protein"/>
    <property type="match status" value="1"/>
</dbReference>
<protein>
    <submittedName>
        <fullName evidence="10">Methyl-accepting chemotaxis protein</fullName>
    </submittedName>
</protein>
<gene>
    <name evidence="10" type="ORF">CLV89_1356</name>
</gene>
<dbReference type="Pfam" id="PF00672">
    <property type="entry name" value="HAMP"/>
    <property type="match status" value="1"/>
</dbReference>
<evidence type="ECO:0000313" key="10">
    <source>
        <dbReference type="EMBL" id="PRZ42363.1"/>
    </source>
</evidence>
<evidence type="ECO:0000256" key="2">
    <source>
        <dbReference type="ARBA" id="ARBA00022500"/>
    </source>
</evidence>
<dbReference type="InterPro" id="IPR003660">
    <property type="entry name" value="HAMP_dom"/>
</dbReference>
<feature type="region of interest" description="Disordered" evidence="6">
    <location>
        <begin position="585"/>
        <end position="616"/>
    </location>
</feature>
<dbReference type="EMBL" id="PVUF01000035">
    <property type="protein sequence ID" value="PRZ42363.1"/>
    <property type="molecule type" value="Genomic_DNA"/>
</dbReference>
<dbReference type="AlphaFoldDB" id="A0A2T1A197"/>
<feature type="domain" description="Methyl-accepting transducer" evidence="8">
    <location>
        <begin position="318"/>
        <end position="547"/>
    </location>
</feature>
<feature type="domain" description="HAMP" evidence="9">
    <location>
        <begin position="198"/>
        <end position="251"/>
    </location>
</feature>
<accession>A0A2T1A197</accession>
<evidence type="ECO:0000256" key="6">
    <source>
        <dbReference type="SAM" id="MobiDB-lite"/>
    </source>
</evidence>
<dbReference type="FunFam" id="1.10.287.950:FF:000001">
    <property type="entry name" value="Methyl-accepting chemotaxis sensory transducer"/>
    <property type="match status" value="1"/>
</dbReference>
<dbReference type="PANTHER" id="PTHR43531">
    <property type="entry name" value="PROTEIN ICFG"/>
    <property type="match status" value="1"/>
</dbReference>
<name>A0A2T1A197_TRISK</name>
<keyword evidence="7" id="KW-0812">Transmembrane</keyword>
<keyword evidence="7" id="KW-1133">Transmembrane helix</keyword>
<dbReference type="OrthoDB" id="354287at2"/>
<dbReference type="CDD" id="cd11386">
    <property type="entry name" value="MCP_signal"/>
    <property type="match status" value="1"/>
</dbReference>
<dbReference type="InterPro" id="IPR004089">
    <property type="entry name" value="MCPsignal_dom"/>
</dbReference>
<dbReference type="SUPFAM" id="SSF158472">
    <property type="entry name" value="HAMP domain-like"/>
    <property type="match status" value="1"/>
</dbReference>